<comment type="caution">
    <text evidence="1">The sequence shown here is derived from an EMBL/GenBank/DDBJ whole genome shotgun (WGS) entry which is preliminary data.</text>
</comment>
<sequence>MPALSAIHSHAPATFNWLDAMSAEETFFDPRTSDLHRFPLPARGPSYPMKDLDITSPVLVAPTPIKPSVTTWTHNSLKAWETEGSKPLPADDIELDADVNDDNDSLAGIELEQLQLEAVPPYPNRFAGDSLLSLHDQIQSPRKQHYTFSRLPIQQTETHPRSQPEEPILYHPILIDPVLEPYAYAFSDSASSMASSSEEKTQNVGKLIANKARKAAAHGAATYRILRKKLSF</sequence>
<dbReference type="Proteomes" id="UP000190744">
    <property type="component" value="Unassembled WGS sequence"/>
</dbReference>
<evidence type="ECO:0000313" key="2">
    <source>
        <dbReference type="Proteomes" id="UP000190744"/>
    </source>
</evidence>
<gene>
    <name evidence="1" type="ORF">PEBR_34680</name>
</gene>
<accession>A0A1S9RDN9</accession>
<proteinExistence type="predicted"/>
<evidence type="ECO:0000313" key="1">
    <source>
        <dbReference type="EMBL" id="OOQ83471.1"/>
    </source>
</evidence>
<reference evidence="2" key="1">
    <citation type="submission" date="2015-09" db="EMBL/GenBank/DDBJ databases">
        <authorList>
            <person name="Fill T.P."/>
            <person name="Baretta J.F."/>
            <person name="de Almeida L.G."/>
            <person name="Rocha M."/>
            <person name="de Souza D.H."/>
            <person name="Malavazi I."/>
            <person name="Cerdeira L.T."/>
            <person name="Hong H."/>
            <person name="Samborskyy M."/>
            <person name="de Vasconcelos A.T."/>
            <person name="Leadlay P."/>
            <person name="Rodrigues-Filho E."/>
        </authorList>
    </citation>
    <scope>NUCLEOTIDE SEQUENCE [LARGE SCALE GENOMIC DNA]</scope>
    <source>
        <strain evidence="2">LaBioMMi 136</strain>
    </source>
</reference>
<dbReference type="EMBL" id="LJBN01000196">
    <property type="protein sequence ID" value="OOQ83471.1"/>
    <property type="molecule type" value="Genomic_DNA"/>
</dbReference>
<protein>
    <submittedName>
        <fullName evidence="1">Uncharacterized protein</fullName>
    </submittedName>
</protein>
<name>A0A1S9RDN9_PENBI</name>
<dbReference type="AlphaFoldDB" id="A0A1S9RDN9"/>
<organism evidence="1 2">
    <name type="scientific">Penicillium brasilianum</name>
    <dbReference type="NCBI Taxonomy" id="104259"/>
    <lineage>
        <taxon>Eukaryota</taxon>
        <taxon>Fungi</taxon>
        <taxon>Dikarya</taxon>
        <taxon>Ascomycota</taxon>
        <taxon>Pezizomycotina</taxon>
        <taxon>Eurotiomycetes</taxon>
        <taxon>Eurotiomycetidae</taxon>
        <taxon>Eurotiales</taxon>
        <taxon>Aspergillaceae</taxon>
        <taxon>Penicillium</taxon>
    </lineage>
</organism>